<keyword evidence="3" id="KW-1015">Disulfide bond</keyword>
<sequence>MTGKKSISVSILLMVLVMLVTPFFARQIDDITCPEALLALLPCLPFLQGIGPPTPPNNCCIGLNNLNQRANTTQIRKDVCNCLKPAALRFKVNPDKSKQLPKLCNIVLSVPFDPSVDCNTILNNNLNIFLSIDMKR</sequence>
<dbReference type="Gene3D" id="1.10.110.10">
    <property type="entry name" value="Plant lipid-transfer and hydrophobic proteins"/>
    <property type="match status" value="1"/>
</dbReference>
<dbReference type="CDD" id="cd01960">
    <property type="entry name" value="nsLTP1"/>
    <property type="match status" value="1"/>
</dbReference>
<dbReference type="PANTHER" id="PTHR33076">
    <property type="entry name" value="NON-SPECIFIC LIPID-TRANSFER PROTEIN 2-RELATED"/>
    <property type="match status" value="1"/>
</dbReference>
<evidence type="ECO:0000256" key="4">
    <source>
        <dbReference type="RuleBase" id="RU000628"/>
    </source>
</evidence>
<accession>A0A9D4WVL2</accession>
<dbReference type="GO" id="GO:0006869">
    <property type="term" value="P:lipid transport"/>
    <property type="evidence" value="ECO:0007669"/>
    <property type="project" value="InterPro"/>
</dbReference>
<dbReference type="InterPro" id="IPR016140">
    <property type="entry name" value="Bifunc_inhib/LTP/seed_store"/>
</dbReference>
<protein>
    <recommendedName>
        <fullName evidence="4">Non-specific lipid-transfer protein</fullName>
    </recommendedName>
</protein>
<dbReference type="InterPro" id="IPR000528">
    <property type="entry name" value="Plant_nsLTP"/>
</dbReference>
<feature type="chain" id="PRO_5039150019" description="Non-specific lipid-transfer protein" evidence="5">
    <location>
        <begin position="26"/>
        <end position="136"/>
    </location>
</feature>
<dbReference type="Proteomes" id="UP001058974">
    <property type="component" value="Chromosome 5"/>
</dbReference>
<dbReference type="AlphaFoldDB" id="A0A9D4WVL2"/>
<dbReference type="SMART" id="SM00499">
    <property type="entry name" value="AAI"/>
    <property type="match status" value="1"/>
</dbReference>
<dbReference type="GO" id="GO:0008289">
    <property type="term" value="F:lipid binding"/>
    <property type="evidence" value="ECO:0007669"/>
    <property type="project" value="UniProtKB-KW"/>
</dbReference>
<dbReference type="EMBL" id="JAMSHJ010000005">
    <property type="protein sequence ID" value="KAI5409888.1"/>
    <property type="molecule type" value="Genomic_DNA"/>
</dbReference>
<dbReference type="SUPFAM" id="SSF47699">
    <property type="entry name" value="Bifunctional inhibitor/lipid-transfer protein/seed storage 2S albumin"/>
    <property type="match status" value="1"/>
</dbReference>
<name>A0A9D4WVL2_PEA</name>
<keyword evidence="4" id="KW-0446">Lipid-binding</keyword>
<proteinExistence type="inferred from homology"/>
<reference evidence="7 8" key="1">
    <citation type="journal article" date="2022" name="Nat. Genet.">
        <title>Improved pea reference genome and pan-genome highlight genomic features and evolutionary characteristics.</title>
        <authorList>
            <person name="Yang T."/>
            <person name="Liu R."/>
            <person name="Luo Y."/>
            <person name="Hu S."/>
            <person name="Wang D."/>
            <person name="Wang C."/>
            <person name="Pandey M.K."/>
            <person name="Ge S."/>
            <person name="Xu Q."/>
            <person name="Li N."/>
            <person name="Li G."/>
            <person name="Huang Y."/>
            <person name="Saxena R.K."/>
            <person name="Ji Y."/>
            <person name="Li M."/>
            <person name="Yan X."/>
            <person name="He Y."/>
            <person name="Liu Y."/>
            <person name="Wang X."/>
            <person name="Xiang C."/>
            <person name="Varshney R.K."/>
            <person name="Ding H."/>
            <person name="Gao S."/>
            <person name="Zong X."/>
        </authorList>
    </citation>
    <scope>NUCLEOTIDE SEQUENCE [LARGE SCALE GENOMIC DNA]</scope>
    <source>
        <strain evidence="7 8">cv. Zhongwan 6</strain>
    </source>
</reference>
<evidence type="ECO:0000256" key="1">
    <source>
        <dbReference type="ARBA" id="ARBA00009748"/>
    </source>
</evidence>
<dbReference type="InterPro" id="IPR036312">
    <property type="entry name" value="Bifun_inhib/LTP/seed_sf"/>
</dbReference>
<evidence type="ECO:0000313" key="8">
    <source>
        <dbReference type="Proteomes" id="UP001058974"/>
    </source>
</evidence>
<dbReference type="Gramene" id="Psat05G0537100-T1">
    <property type="protein sequence ID" value="KAI5409888.1"/>
    <property type="gene ID" value="KIW84_055371"/>
</dbReference>
<evidence type="ECO:0000256" key="3">
    <source>
        <dbReference type="ARBA" id="ARBA00023157"/>
    </source>
</evidence>
<dbReference type="PRINTS" id="PR00382">
    <property type="entry name" value="LIPIDTRNSFER"/>
</dbReference>
<dbReference type="PROSITE" id="PS00597">
    <property type="entry name" value="PLANT_LTP"/>
    <property type="match status" value="1"/>
</dbReference>
<organism evidence="7 8">
    <name type="scientific">Pisum sativum</name>
    <name type="common">Garden pea</name>
    <name type="synonym">Lathyrus oleraceus</name>
    <dbReference type="NCBI Taxonomy" id="3888"/>
    <lineage>
        <taxon>Eukaryota</taxon>
        <taxon>Viridiplantae</taxon>
        <taxon>Streptophyta</taxon>
        <taxon>Embryophyta</taxon>
        <taxon>Tracheophyta</taxon>
        <taxon>Spermatophyta</taxon>
        <taxon>Magnoliopsida</taxon>
        <taxon>eudicotyledons</taxon>
        <taxon>Gunneridae</taxon>
        <taxon>Pentapetalae</taxon>
        <taxon>rosids</taxon>
        <taxon>fabids</taxon>
        <taxon>Fabales</taxon>
        <taxon>Fabaceae</taxon>
        <taxon>Papilionoideae</taxon>
        <taxon>50 kb inversion clade</taxon>
        <taxon>NPAAA clade</taxon>
        <taxon>Hologalegina</taxon>
        <taxon>IRL clade</taxon>
        <taxon>Fabeae</taxon>
        <taxon>Lathyrus</taxon>
    </lineage>
</organism>
<feature type="signal peptide" evidence="5">
    <location>
        <begin position="1"/>
        <end position="25"/>
    </location>
</feature>
<feature type="domain" description="Bifunctional inhibitor/plant lipid transfer protein/seed storage helical" evidence="6">
    <location>
        <begin position="33"/>
        <end position="118"/>
    </location>
</feature>
<dbReference type="Pfam" id="PF00234">
    <property type="entry name" value="Tryp_alpha_amyl"/>
    <property type="match status" value="1"/>
</dbReference>
<keyword evidence="4" id="KW-0813">Transport</keyword>
<evidence type="ECO:0000256" key="5">
    <source>
        <dbReference type="SAM" id="SignalP"/>
    </source>
</evidence>
<evidence type="ECO:0000313" key="7">
    <source>
        <dbReference type="EMBL" id="KAI5409888.1"/>
    </source>
</evidence>
<keyword evidence="2 5" id="KW-0732">Signal</keyword>
<gene>
    <name evidence="7" type="ORF">KIW84_055371</name>
</gene>
<comment type="caution">
    <text evidence="7">The sequence shown here is derived from an EMBL/GenBank/DDBJ whole genome shotgun (WGS) entry which is preliminary data.</text>
</comment>
<evidence type="ECO:0000259" key="6">
    <source>
        <dbReference type="SMART" id="SM00499"/>
    </source>
</evidence>
<evidence type="ECO:0000256" key="2">
    <source>
        <dbReference type="ARBA" id="ARBA00022729"/>
    </source>
</evidence>
<keyword evidence="8" id="KW-1185">Reference proteome</keyword>
<comment type="similarity">
    <text evidence="1 4">Belongs to the plant LTP family.</text>
</comment>
<comment type="function">
    <text evidence="4">Plant non-specific lipid-transfer proteins transfer phospholipids as well as galactolipids across membranes. May play a role in wax or cutin deposition in the cell walls of expanding epidermal cells and certain secretory tissues.</text>
</comment>